<keyword evidence="4" id="KW-1185">Reference proteome</keyword>
<evidence type="ECO:0000259" key="2">
    <source>
        <dbReference type="Pfam" id="PF07811"/>
    </source>
</evidence>
<name>A0A4Q7NG03_9BURK</name>
<keyword evidence="1" id="KW-0812">Transmembrane</keyword>
<organism evidence="3 4">
    <name type="scientific">Pigmentiphaga kullae</name>
    <dbReference type="NCBI Taxonomy" id="151784"/>
    <lineage>
        <taxon>Bacteria</taxon>
        <taxon>Pseudomonadati</taxon>
        <taxon>Pseudomonadota</taxon>
        <taxon>Betaproteobacteria</taxon>
        <taxon>Burkholderiales</taxon>
        <taxon>Alcaligenaceae</taxon>
        <taxon>Pigmentiphaga</taxon>
    </lineage>
</organism>
<dbReference type="EMBL" id="SGXC01000002">
    <property type="protein sequence ID" value="RZS81637.1"/>
    <property type="molecule type" value="Genomic_DNA"/>
</dbReference>
<sequence length="176" mass="18657">MSAALPEAARMSRAQRGVAALEFSLVCVLFLVILFGIISYGCIFVAQQSLSRAAEEGARVALQSTLAGLKEGASLQAEACGAVAQSVDWLSQRRASMGQAPVACELRAAQACTYAAGLRCASLVVTYVDYRKYPLIPELLPLGNWLQSLFGENTAWIPRDLSAVATVQLGRNTSGS</sequence>
<reference evidence="3 4" key="1">
    <citation type="submission" date="2019-02" db="EMBL/GenBank/DDBJ databases">
        <title>Genomic Encyclopedia of Type Strains, Phase IV (KMG-IV): sequencing the most valuable type-strain genomes for metagenomic binning, comparative biology and taxonomic classification.</title>
        <authorList>
            <person name="Goeker M."/>
        </authorList>
    </citation>
    <scope>NUCLEOTIDE SEQUENCE [LARGE SCALE GENOMIC DNA]</scope>
    <source>
        <strain evidence="3 4">K24</strain>
    </source>
</reference>
<dbReference type="Pfam" id="PF07811">
    <property type="entry name" value="TadE"/>
    <property type="match status" value="1"/>
</dbReference>
<evidence type="ECO:0000313" key="4">
    <source>
        <dbReference type="Proteomes" id="UP000292445"/>
    </source>
</evidence>
<gene>
    <name evidence="3" type="ORF">EV675_4264</name>
</gene>
<dbReference type="OrthoDB" id="8656688at2"/>
<comment type="caution">
    <text evidence="3">The sequence shown here is derived from an EMBL/GenBank/DDBJ whole genome shotgun (WGS) entry which is preliminary data.</text>
</comment>
<dbReference type="Proteomes" id="UP000292445">
    <property type="component" value="Unassembled WGS sequence"/>
</dbReference>
<dbReference type="RefSeq" id="WP_130359548.1">
    <property type="nucleotide sequence ID" value="NZ_SGXC01000002.1"/>
</dbReference>
<evidence type="ECO:0000313" key="3">
    <source>
        <dbReference type="EMBL" id="RZS81637.1"/>
    </source>
</evidence>
<keyword evidence="1" id="KW-0472">Membrane</keyword>
<accession>A0A4Q7NG03</accession>
<evidence type="ECO:0000256" key="1">
    <source>
        <dbReference type="SAM" id="Phobius"/>
    </source>
</evidence>
<feature type="domain" description="TadE-like" evidence="2">
    <location>
        <begin position="17"/>
        <end position="59"/>
    </location>
</feature>
<dbReference type="AlphaFoldDB" id="A0A4Q7NG03"/>
<feature type="transmembrane region" description="Helical" evidence="1">
    <location>
        <begin position="20"/>
        <end position="46"/>
    </location>
</feature>
<dbReference type="InterPro" id="IPR012495">
    <property type="entry name" value="TadE-like_dom"/>
</dbReference>
<keyword evidence="1" id="KW-1133">Transmembrane helix</keyword>
<proteinExistence type="predicted"/>
<protein>
    <submittedName>
        <fullName evidence="3">TadE-like protein</fullName>
    </submittedName>
</protein>